<evidence type="ECO:0000256" key="1">
    <source>
        <dbReference type="ARBA" id="ARBA00004651"/>
    </source>
</evidence>
<evidence type="ECO:0000256" key="2">
    <source>
        <dbReference type="ARBA" id="ARBA00022475"/>
    </source>
</evidence>
<proteinExistence type="predicted"/>
<gene>
    <name evidence="8" type="ORF">DYH56_14205</name>
</gene>
<dbReference type="InterPro" id="IPR010920">
    <property type="entry name" value="LSM_dom_sf"/>
</dbReference>
<keyword evidence="4 6" id="KW-1133">Transmembrane helix</keyword>
<dbReference type="Pfam" id="PF00924">
    <property type="entry name" value="MS_channel_2nd"/>
    <property type="match status" value="1"/>
</dbReference>
<name>A0ABX9KDF3_9FUSO</name>
<dbReference type="Gene3D" id="3.30.70.100">
    <property type="match status" value="1"/>
</dbReference>
<dbReference type="Gene3D" id="2.30.30.60">
    <property type="match status" value="1"/>
</dbReference>
<evidence type="ECO:0000313" key="9">
    <source>
        <dbReference type="Proteomes" id="UP000263486"/>
    </source>
</evidence>
<dbReference type="InterPro" id="IPR006685">
    <property type="entry name" value="MscS_channel_2nd"/>
</dbReference>
<keyword evidence="5 6" id="KW-0472">Membrane</keyword>
<comment type="subcellular location">
    <subcellularLocation>
        <location evidence="1">Cell membrane</location>
        <topology evidence="1">Multi-pass membrane protein</topology>
    </subcellularLocation>
</comment>
<feature type="domain" description="Mechanosensitive ion channel MscS" evidence="7">
    <location>
        <begin position="118"/>
        <end position="183"/>
    </location>
</feature>
<dbReference type="Proteomes" id="UP000263486">
    <property type="component" value="Unassembled WGS sequence"/>
</dbReference>
<accession>A0ABX9KDF3</accession>
<dbReference type="PANTHER" id="PTHR30221">
    <property type="entry name" value="SMALL-CONDUCTANCE MECHANOSENSITIVE CHANNEL"/>
    <property type="match status" value="1"/>
</dbReference>
<feature type="transmembrane region" description="Helical" evidence="6">
    <location>
        <begin position="74"/>
        <end position="92"/>
    </location>
</feature>
<dbReference type="InterPro" id="IPR011066">
    <property type="entry name" value="MscS_channel_C_sf"/>
</dbReference>
<evidence type="ECO:0000259" key="7">
    <source>
        <dbReference type="Pfam" id="PF00924"/>
    </source>
</evidence>
<dbReference type="SUPFAM" id="SSF82689">
    <property type="entry name" value="Mechanosensitive channel protein MscS (YggB), C-terminal domain"/>
    <property type="match status" value="1"/>
</dbReference>
<evidence type="ECO:0000256" key="6">
    <source>
        <dbReference type="SAM" id="Phobius"/>
    </source>
</evidence>
<protein>
    <recommendedName>
        <fullName evidence="7">Mechanosensitive ion channel MscS domain-containing protein</fullName>
    </recommendedName>
</protein>
<dbReference type="EMBL" id="QUAJ01000038">
    <property type="protein sequence ID" value="REI39602.1"/>
    <property type="molecule type" value="Genomic_DNA"/>
</dbReference>
<keyword evidence="3 6" id="KW-0812">Transmembrane</keyword>
<comment type="caution">
    <text evidence="8">The sequence shown here is derived from an EMBL/GenBank/DDBJ whole genome shotgun (WGS) entry which is preliminary data.</text>
</comment>
<evidence type="ECO:0000256" key="3">
    <source>
        <dbReference type="ARBA" id="ARBA00022692"/>
    </source>
</evidence>
<dbReference type="InterPro" id="IPR045275">
    <property type="entry name" value="MscS_archaea/bacteria_type"/>
</dbReference>
<dbReference type="RefSeq" id="WP_114643532.1">
    <property type="nucleotide sequence ID" value="NZ_JAACIO010000036.1"/>
</dbReference>
<dbReference type="InterPro" id="IPR023408">
    <property type="entry name" value="MscS_beta-dom_sf"/>
</dbReference>
<reference evidence="8 9" key="1">
    <citation type="submission" date="2018-08" db="EMBL/GenBank/DDBJ databases">
        <title>Draft genome sequence of Psychrilyobacter sp. strain SD5 isolated from Black Sea water.</title>
        <authorList>
            <person name="Yadav S."/>
            <person name="Villanueva L."/>
            <person name="Damste J.S.S."/>
        </authorList>
    </citation>
    <scope>NUCLEOTIDE SEQUENCE [LARGE SCALE GENOMIC DNA]</scope>
    <source>
        <strain evidence="8 9">SD5</strain>
    </source>
</reference>
<evidence type="ECO:0000313" key="8">
    <source>
        <dbReference type="EMBL" id="REI39602.1"/>
    </source>
</evidence>
<sequence>MEYYIVLTIVFLLLTFAFNFWLNKIEDQNVSSLENKKNMGPIRPKISKFREAFKKTKVKAIENVGMRFTIIKRLVFLLWVLLFVVVIFFPTFTKTSKTTISLLASASTVLLGIASRQLIENIISGVVITFSKQFNIGDTVMIGETYGMVEDITMTHSVIKIWDSKRYVVPNSEMLREKFVNYTLIEPSQWATIEFWISYNEDLNMIKELAVNIADNSQFKKKDEHHSYFWIIEMGEKGVKCWISAMTDSPANGWDFKTDVRTKLCLKFCELGIKPHLTFASLEGKDIKIHPGID</sequence>
<evidence type="ECO:0000256" key="5">
    <source>
        <dbReference type="ARBA" id="ARBA00023136"/>
    </source>
</evidence>
<evidence type="ECO:0000256" key="4">
    <source>
        <dbReference type="ARBA" id="ARBA00022989"/>
    </source>
</evidence>
<keyword evidence="9" id="KW-1185">Reference proteome</keyword>
<dbReference type="PANTHER" id="PTHR30221:SF1">
    <property type="entry name" value="SMALL-CONDUCTANCE MECHANOSENSITIVE CHANNEL"/>
    <property type="match status" value="1"/>
</dbReference>
<dbReference type="SUPFAM" id="SSF50182">
    <property type="entry name" value="Sm-like ribonucleoproteins"/>
    <property type="match status" value="1"/>
</dbReference>
<keyword evidence="2" id="KW-1003">Cell membrane</keyword>
<organism evidence="8 9">
    <name type="scientific">Psychrilyobacter piezotolerans</name>
    <dbReference type="NCBI Taxonomy" id="2293438"/>
    <lineage>
        <taxon>Bacteria</taxon>
        <taxon>Fusobacteriati</taxon>
        <taxon>Fusobacteriota</taxon>
        <taxon>Fusobacteriia</taxon>
        <taxon>Fusobacteriales</taxon>
        <taxon>Fusobacteriaceae</taxon>
        <taxon>Psychrilyobacter</taxon>
    </lineage>
</organism>
<feature type="transmembrane region" description="Helical" evidence="6">
    <location>
        <begin position="6"/>
        <end position="22"/>
    </location>
</feature>